<dbReference type="EMBL" id="HAEC01010091">
    <property type="protein sequence ID" value="SBQ78307.1"/>
    <property type="molecule type" value="Transcribed_RNA"/>
</dbReference>
<name>A0A1A8H4S3_9TELE</name>
<reference evidence="2" key="1">
    <citation type="submission" date="2016-05" db="EMBL/GenBank/DDBJ databases">
        <authorList>
            <person name="Lavstsen T."/>
            <person name="Jespersen J.S."/>
        </authorList>
    </citation>
    <scope>NUCLEOTIDE SEQUENCE</scope>
    <source>
        <tissue evidence="2">Brain</tissue>
    </source>
</reference>
<accession>A0A1A8H4S3</accession>
<reference evidence="2" key="2">
    <citation type="submission" date="2016-06" db="EMBL/GenBank/DDBJ databases">
        <title>The genome of a short-lived fish provides insights into sex chromosome evolution and the genetic control of aging.</title>
        <authorList>
            <person name="Reichwald K."/>
            <person name="Felder M."/>
            <person name="Petzold A."/>
            <person name="Koch P."/>
            <person name="Groth M."/>
            <person name="Platzer M."/>
        </authorList>
    </citation>
    <scope>NUCLEOTIDE SEQUENCE</scope>
    <source>
        <tissue evidence="2">Brain</tissue>
    </source>
</reference>
<gene>
    <name evidence="2" type="primary">CDCA9</name>
</gene>
<dbReference type="AlphaFoldDB" id="A0A1A8H4S3"/>
<keyword evidence="2" id="KW-0132">Cell division</keyword>
<dbReference type="EMBL" id="HAEB01003999">
    <property type="protein sequence ID" value="SBQ50526.1"/>
    <property type="molecule type" value="Transcribed_RNA"/>
</dbReference>
<proteinExistence type="predicted"/>
<evidence type="ECO:0000313" key="2">
    <source>
        <dbReference type="EMBL" id="SBQ78307.1"/>
    </source>
</evidence>
<protein>
    <submittedName>
        <fullName evidence="2">Cell division cycle associated 9</fullName>
    </submittedName>
</protein>
<evidence type="ECO:0000256" key="1">
    <source>
        <dbReference type="SAM" id="MobiDB-lite"/>
    </source>
</evidence>
<feature type="compositionally biased region" description="Basic and acidic residues" evidence="1">
    <location>
        <begin position="78"/>
        <end position="87"/>
    </location>
</feature>
<keyword evidence="2" id="KW-0131">Cell cycle</keyword>
<feature type="region of interest" description="Disordered" evidence="1">
    <location>
        <begin position="66"/>
        <end position="87"/>
    </location>
</feature>
<organism evidence="2">
    <name type="scientific">Nothobranchius korthausae</name>
    <dbReference type="NCBI Taxonomy" id="1143690"/>
    <lineage>
        <taxon>Eukaryota</taxon>
        <taxon>Metazoa</taxon>
        <taxon>Chordata</taxon>
        <taxon>Craniata</taxon>
        <taxon>Vertebrata</taxon>
        <taxon>Euteleostomi</taxon>
        <taxon>Actinopterygii</taxon>
        <taxon>Neopterygii</taxon>
        <taxon>Teleostei</taxon>
        <taxon>Neoteleostei</taxon>
        <taxon>Acanthomorphata</taxon>
        <taxon>Ovalentaria</taxon>
        <taxon>Atherinomorphae</taxon>
        <taxon>Cyprinodontiformes</taxon>
        <taxon>Nothobranchiidae</taxon>
        <taxon>Nothobranchius</taxon>
    </lineage>
</organism>
<dbReference type="GO" id="GO:0051301">
    <property type="term" value="P:cell division"/>
    <property type="evidence" value="ECO:0007669"/>
    <property type="project" value="UniProtKB-KW"/>
</dbReference>
<sequence>MSSRSSSTTIKIIQSRLTNLKTREQMNQRKPTLRSVVSAGELPCSMAGSAAHVTVTTTQRQEYIQRHPLPVTGSLGTGEHRCGGLRP</sequence>